<organism evidence="4 5">
    <name type="scientific">Streptomyces gilvosporeus</name>
    <dbReference type="NCBI Taxonomy" id="553510"/>
    <lineage>
        <taxon>Bacteria</taxon>
        <taxon>Bacillati</taxon>
        <taxon>Actinomycetota</taxon>
        <taxon>Actinomycetes</taxon>
        <taxon>Kitasatosporales</taxon>
        <taxon>Streptomycetaceae</taxon>
        <taxon>Streptomyces</taxon>
    </lineage>
</organism>
<reference evidence="4 5" key="1">
    <citation type="submission" date="2017-04" db="EMBL/GenBank/DDBJ databases">
        <title>Complete Genome Sequence of Streptomyces gilvosporeus F607, a Capable Producer of Natamycin.</title>
        <authorList>
            <person name="Zong G."/>
            <person name="Zhong C."/>
            <person name="Fu J."/>
            <person name="Qin R."/>
            <person name="Cao G."/>
        </authorList>
    </citation>
    <scope>NUCLEOTIDE SEQUENCE [LARGE SCALE GENOMIC DNA]</scope>
    <source>
        <strain evidence="4 5">F607</strain>
    </source>
</reference>
<dbReference type="AlphaFoldDB" id="A0A1V0TVK0"/>
<evidence type="ECO:0000256" key="1">
    <source>
        <dbReference type="ARBA" id="ARBA00023015"/>
    </source>
</evidence>
<gene>
    <name evidence="4" type="ORF">B1H19_24510</name>
</gene>
<keyword evidence="1" id="KW-0805">Transcription regulation</keyword>
<evidence type="ECO:0000313" key="4">
    <source>
        <dbReference type="EMBL" id="ARF56913.1"/>
    </source>
</evidence>
<evidence type="ECO:0000256" key="3">
    <source>
        <dbReference type="SAM" id="Phobius"/>
    </source>
</evidence>
<dbReference type="OrthoDB" id="3522768at2"/>
<dbReference type="RefSeq" id="WP_083106933.1">
    <property type="nucleotide sequence ID" value="NZ_CP020569.1"/>
</dbReference>
<keyword evidence="5" id="KW-1185">Reference proteome</keyword>
<sequence>MTRNLTCEELHETGAELALGVLAGRERAEATAHLDRCAECREYIEQLVLAGDGLLGLLPDAEPPAGFETRVARRLSQAAAARDGHVVAHGVGKRRERSRRGVRLRIASAAAVLALGLGAGGWAVGTVIENVAAGPARPVQTVPNMLRADLIGAVAGHRQKAGEVYAHPGATPGSQGMVFMSVDLADAGMKYSGKITCLLVRRNGTTVRLGTFPIHAGDAYWGAPTSVDLSTVTGARLTAADGSVLATAHFGGR</sequence>
<evidence type="ECO:0008006" key="6">
    <source>
        <dbReference type="Google" id="ProtNLM"/>
    </source>
</evidence>
<feature type="transmembrane region" description="Helical" evidence="3">
    <location>
        <begin position="104"/>
        <end position="125"/>
    </location>
</feature>
<accession>A0A1V0TVK0</accession>
<proteinExistence type="predicted"/>
<dbReference type="EMBL" id="CP020569">
    <property type="protein sequence ID" value="ARF56913.1"/>
    <property type="molecule type" value="Genomic_DNA"/>
</dbReference>
<dbReference type="Gene3D" id="1.10.10.1320">
    <property type="entry name" value="Anti-sigma factor, zinc-finger domain"/>
    <property type="match status" value="1"/>
</dbReference>
<keyword evidence="3" id="KW-0472">Membrane</keyword>
<evidence type="ECO:0000313" key="5">
    <source>
        <dbReference type="Proteomes" id="UP000192726"/>
    </source>
</evidence>
<evidence type="ECO:0000256" key="2">
    <source>
        <dbReference type="ARBA" id="ARBA00023163"/>
    </source>
</evidence>
<keyword evidence="3" id="KW-0812">Transmembrane</keyword>
<protein>
    <recommendedName>
        <fullName evidence="6">Zinc-finger domain-containing protein</fullName>
    </recommendedName>
</protein>
<dbReference type="KEGG" id="sgv:B1H19_24510"/>
<dbReference type="Proteomes" id="UP000192726">
    <property type="component" value="Chromosome"/>
</dbReference>
<dbReference type="STRING" id="553510.B1H19_24510"/>
<keyword evidence="3" id="KW-1133">Transmembrane helix</keyword>
<dbReference type="InterPro" id="IPR041916">
    <property type="entry name" value="Anti_sigma_zinc_sf"/>
</dbReference>
<name>A0A1V0TVK0_9ACTN</name>
<keyword evidence="2" id="KW-0804">Transcription</keyword>